<organism evidence="3 4">
    <name type="scientific">Gordonia alkanivorans CGMCC 6845</name>
    <dbReference type="NCBI Taxonomy" id="1423140"/>
    <lineage>
        <taxon>Bacteria</taxon>
        <taxon>Bacillati</taxon>
        <taxon>Actinomycetota</taxon>
        <taxon>Actinomycetes</taxon>
        <taxon>Mycobacteriales</taxon>
        <taxon>Gordoniaceae</taxon>
        <taxon>Gordonia</taxon>
    </lineage>
</organism>
<reference evidence="3 4" key="1">
    <citation type="journal article" date="2014" name="Genome Announc.">
        <title>Draft Genome Sequence of Gordonia alkanivorans Strain CGMCC6845, a Halotolerant Hydrocarbon-Degrading Bacterium.</title>
        <authorList>
            <person name="Wang X."/>
            <person name="Jin D."/>
            <person name="Zhou L."/>
            <person name="Wu L."/>
            <person name="An W."/>
            <person name="Zhao L."/>
        </authorList>
    </citation>
    <scope>NUCLEOTIDE SEQUENCE [LARGE SCALE GENOMIC DNA]</scope>
    <source>
        <strain evidence="3 4">CGMCC 6845</strain>
    </source>
</reference>
<dbReference type="Pfam" id="PF01636">
    <property type="entry name" value="APH"/>
    <property type="match status" value="1"/>
</dbReference>
<dbReference type="AlphaFoldDB" id="W9DFN6"/>
<accession>W9DFN6</accession>
<protein>
    <submittedName>
        <fullName evidence="3">Aminoglycoside phosphotransferase</fullName>
    </submittedName>
</protein>
<dbReference type="PATRIC" id="fig|1423140.3.peg.533"/>
<feature type="compositionally biased region" description="Basic and acidic residues" evidence="1">
    <location>
        <begin position="8"/>
        <end position="20"/>
    </location>
</feature>
<evidence type="ECO:0000313" key="4">
    <source>
        <dbReference type="Proteomes" id="UP000035035"/>
    </source>
</evidence>
<dbReference type="CDD" id="cd05154">
    <property type="entry name" value="ACAD10_11_N-like"/>
    <property type="match status" value="1"/>
</dbReference>
<name>W9DFN6_9ACTN</name>
<proteinExistence type="predicted"/>
<dbReference type="InterPro" id="IPR011009">
    <property type="entry name" value="Kinase-like_dom_sf"/>
</dbReference>
<dbReference type="InterPro" id="IPR002575">
    <property type="entry name" value="Aminoglycoside_PTrfase"/>
</dbReference>
<dbReference type="Gene3D" id="3.30.200.20">
    <property type="entry name" value="Phosphorylase Kinase, domain 1"/>
    <property type="match status" value="1"/>
</dbReference>
<dbReference type="InterPro" id="IPR041726">
    <property type="entry name" value="ACAD10_11_N"/>
</dbReference>
<comment type="caution">
    <text evidence="3">The sequence shown here is derived from an EMBL/GenBank/DDBJ whole genome shotgun (WGS) entry which is preliminary data.</text>
</comment>
<dbReference type="GO" id="GO:0016740">
    <property type="term" value="F:transferase activity"/>
    <property type="evidence" value="ECO:0007669"/>
    <property type="project" value="UniProtKB-KW"/>
</dbReference>
<evidence type="ECO:0000256" key="1">
    <source>
        <dbReference type="SAM" id="MobiDB-lite"/>
    </source>
</evidence>
<dbReference type="PANTHER" id="PTHR21310:SF40">
    <property type="entry name" value="AMINOGLYCOSIDE PHOSPHOTRANSFERASE DOMAIN-CONTAINING PROTEIN-RELATED"/>
    <property type="match status" value="1"/>
</dbReference>
<dbReference type="SUPFAM" id="SSF56112">
    <property type="entry name" value="Protein kinase-like (PK-like)"/>
    <property type="match status" value="1"/>
</dbReference>
<dbReference type="InterPro" id="IPR051678">
    <property type="entry name" value="AGP_Transferase"/>
</dbReference>
<gene>
    <name evidence="3" type="ORF">V525_02630</name>
</gene>
<feature type="domain" description="Aminoglycoside phosphotransferase" evidence="2">
    <location>
        <begin position="73"/>
        <end position="287"/>
    </location>
</feature>
<dbReference type="HOGENOM" id="CLU_007526_1_2_11"/>
<dbReference type="Gene3D" id="3.90.1200.10">
    <property type="match status" value="1"/>
</dbReference>
<dbReference type="EMBL" id="AYXO01000002">
    <property type="protein sequence ID" value="ETA08318.1"/>
    <property type="molecule type" value="Genomic_DNA"/>
</dbReference>
<dbReference type="Proteomes" id="UP000035035">
    <property type="component" value="Unassembled WGS sequence"/>
</dbReference>
<evidence type="ECO:0000259" key="2">
    <source>
        <dbReference type="Pfam" id="PF01636"/>
    </source>
</evidence>
<keyword evidence="3" id="KW-0808">Transferase</keyword>
<dbReference type="PANTHER" id="PTHR21310">
    <property type="entry name" value="AMINOGLYCOSIDE PHOSPHOTRANSFERASE-RELATED-RELATED"/>
    <property type="match status" value="1"/>
</dbReference>
<evidence type="ECO:0000313" key="3">
    <source>
        <dbReference type="EMBL" id="ETA08318.1"/>
    </source>
</evidence>
<sequence>MPVATEPAVERIDHLQRSSRDNTSVPDILASWLARQPDTPDATPEVTVAAGGDANGMSSETIPVTATWPGSDTREWVMRMAPAAGDIPVFRTYRMDHQFEVMRKVAALTDVPVPRVHHLEPTGSLLGAPFFLMDRLEGDVPPDVMPYTFGDNWFADADPADRRRAQDSAVHVIADLHAIPDAAEHFDFLLDDLPAGDSILARLLAWLQDWYDLSVEDIGRSPLVERALEWLTTNFPDDAASADPVLSWGDSRLGNMMFVDFEPTAVLDWEMAKIGPRELDAAWVIFAHSVFQELATMAGLPGLPDLLREEDVRATYRERSGAELGDLRWFYVYAAVQWCCVFMRTGARRVHFGELERPDDVDGTLFYHRPLLERLLEEG</sequence>
<feature type="region of interest" description="Disordered" evidence="1">
    <location>
        <begin position="1"/>
        <end position="23"/>
    </location>
</feature>
<keyword evidence="4" id="KW-1185">Reference proteome</keyword>